<dbReference type="AlphaFoldDB" id="A0A1G2KSX1"/>
<evidence type="ECO:0000256" key="2">
    <source>
        <dbReference type="ARBA" id="ARBA00023136"/>
    </source>
</evidence>
<dbReference type="GO" id="GO:0008658">
    <property type="term" value="F:penicillin binding"/>
    <property type="evidence" value="ECO:0007669"/>
    <property type="project" value="InterPro"/>
</dbReference>
<dbReference type="PANTHER" id="PTHR30627:SF1">
    <property type="entry name" value="PEPTIDOGLYCAN D,D-TRANSPEPTIDASE FTSI"/>
    <property type="match status" value="1"/>
</dbReference>
<feature type="transmembrane region" description="Helical" evidence="3">
    <location>
        <begin position="12"/>
        <end position="34"/>
    </location>
</feature>
<dbReference type="Pfam" id="PF00905">
    <property type="entry name" value="Transpeptidase"/>
    <property type="match status" value="1"/>
</dbReference>
<dbReference type="Proteomes" id="UP000177362">
    <property type="component" value="Unassembled WGS sequence"/>
</dbReference>
<dbReference type="InterPro" id="IPR005311">
    <property type="entry name" value="PBP_dimer"/>
</dbReference>
<gene>
    <name evidence="6" type="ORF">A3C11_02480</name>
</gene>
<dbReference type="Pfam" id="PF03717">
    <property type="entry name" value="PBP_dimer"/>
    <property type="match status" value="1"/>
</dbReference>
<proteinExistence type="predicted"/>
<name>A0A1G2KSX1_9BACT</name>
<dbReference type="InterPro" id="IPR036138">
    <property type="entry name" value="PBP_dimer_sf"/>
</dbReference>
<comment type="subcellular location">
    <subcellularLocation>
        <location evidence="1">Membrane</location>
    </subcellularLocation>
</comment>
<protein>
    <recommendedName>
        <fullName evidence="8">Penicillin-binding protein transpeptidase domain-containing protein</fullName>
    </recommendedName>
</protein>
<dbReference type="SUPFAM" id="SSF56519">
    <property type="entry name" value="Penicillin binding protein dimerisation domain"/>
    <property type="match status" value="1"/>
</dbReference>
<evidence type="ECO:0008006" key="8">
    <source>
        <dbReference type="Google" id="ProtNLM"/>
    </source>
</evidence>
<dbReference type="GO" id="GO:0005886">
    <property type="term" value="C:plasma membrane"/>
    <property type="evidence" value="ECO:0007669"/>
    <property type="project" value="TreeGrafter"/>
</dbReference>
<dbReference type="InterPro" id="IPR001460">
    <property type="entry name" value="PCN-bd_Tpept"/>
</dbReference>
<keyword evidence="3" id="KW-1133">Transmembrane helix</keyword>
<feature type="domain" description="Penicillin-binding protein transpeptidase" evidence="4">
    <location>
        <begin position="251"/>
        <end position="545"/>
    </location>
</feature>
<reference evidence="6 7" key="1">
    <citation type="journal article" date="2016" name="Nat. Commun.">
        <title>Thousands of microbial genomes shed light on interconnected biogeochemical processes in an aquifer system.</title>
        <authorList>
            <person name="Anantharaman K."/>
            <person name="Brown C.T."/>
            <person name="Hug L.A."/>
            <person name="Sharon I."/>
            <person name="Castelle C.J."/>
            <person name="Probst A.J."/>
            <person name="Thomas B.C."/>
            <person name="Singh A."/>
            <person name="Wilkins M.J."/>
            <person name="Karaoz U."/>
            <person name="Brodie E.L."/>
            <person name="Williams K.H."/>
            <person name="Hubbard S.S."/>
            <person name="Banfield J.F."/>
        </authorList>
    </citation>
    <scope>NUCLEOTIDE SEQUENCE [LARGE SCALE GENOMIC DNA]</scope>
</reference>
<feature type="domain" description="Penicillin-binding protein dimerisation" evidence="5">
    <location>
        <begin position="57"/>
        <end position="196"/>
    </location>
</feature>
<dbReference type="Gene3D" id="3.40.710.10">
    <property type="entry name" value="DD-peptidase/beta-lactamase superfamily"/>
    <property type="match status" value="1"/>
</dbReference>
<evidence type="ECO:0000259" key="4">
    <source>
        <dbReference type="Pfam" id="PF00905"/>
    </source>
</evidence>
<comment type="caution">
    <text evidence="6">The sequence shown here is derived from an EMBL/GenBank/DDBJ whole genome shotgun (WGS) entry which is preliminary data.</text>
</comment>
<dbReference type="InterPro" id="IPR012338">
    <property type="entry name" value="Beta-lactam/transpept-like"/>
</dbReference>
<dbReference type="Gene3D" id="3.90.1310.10">
    <property type="entry name" value="Penicillin-binding protein 2a (Domain 2)"/>
    <property type="match status" value="1"/>
</dbReference>
<dbReference type="InterPro" id="IPR050515">
    <property type="entry name" value="Beta-lactam/transpept"/>
</dbReference>
<organism evidence="6 7">
    <name type="scientific">Candidatus Sungbacteria bacterium RIFCSPHIGHO2_02_FULL_49_12</name>
    <dbReference type="NCBI Taxonomy" id="1802271"/>
    <lineage>
        <taxon>Bacteria</taxon>
        <taxon>Candidatus Sungiibacteriota</taxon>
    </lineage>
</organism>
<evidence type="ECO:0000256" key="1">
    <source>
        <dbReference type="ARBA" id="ARBA00004370"/>
    </source>
</evidence>
<evidence type="ECO:0000313" key="6">
    <source>
        <dbReference type="EMBL" id="OHA01469.1"/>
    </source>
</evidence>
<keyword evidence="2 3" id="KW-0472">Membrane</keyword>
<dbReference type="PANTHER" id="PTHR30627">
    <property type="entry name" value="PEPTIDOGLYCAN D,D-TRANSPEPTIDASE"/>
    <property type="match status" value="1"/>
</dbReference>
<dbReference type="SUPFAM" id="SSF56601">
    <property type="entry name" value="beta-lactamase/transpeptidase-like"/>
    <property type="match status" value="1"/>
</dbReference>
<sequence length="573" mass="62568">MFKHPPSAKTHWRLFFVFIFFALGALVITGRYFYLQILHYRDFAGLASKQGATGVPEPRRGAIYFQDKDGKLQAAAFNRDFLTLSAHPKDVSDPAEAASQLAEILHLPALGIEKKLSQQNDIYEVLARKVDDAAAVKIQALDLAGILLENQSRRFYPSRELGAHVLGYAQFDNDTEVGRYGIERQFQNELAGKVGILEGIDTPLGILTLGKRIVYPEENGKDIVLTIDPNIEAEAQKQLEAVVKKYNAESGTVTVVDPMTGKILAMAGVPAFDPNNYGSTTNLGVFLNHVVESNYELGSVMKPVTMASAVNEGVVTPETTYTDTGEVQIKGYRIQNYDGKAHGLQTMAGVLQKSLNTGAVFAEGKIGNAKFLNYLKLFGFGERTGIDLPGEVAGNISNLSAGRDIEFATASFGQGIAVTPMQMTMAVSAIANGGNLMKPYVVDRVVDEAGVVSQFQPEVRRRVISPQTSETLSKMLVSVVETGFENRATIKGYFVAAKTGTAQIPNPRGRGYSPDDFIHSFVGYAPAFNPRFLIFIQMNKPRGVSFASNSLTTTFHDLSSYIINYYGILPDQR</sequence>
<dbReference type="EMBL" id="MHQJ01000016">
    <property type="protein sequence ID" value="OHA01469.1"/>
    <property type="molecule type" value="Genomic_DNA"/>
</dbReference>
<dbReference type="Gene3D" id="3.30.450.330">
    <property type="match status" value="1"/>
</dbReference>
<dbReference type="GO" id="GO:0071555">
    <property type="term" value="P:cell wall organization"/>
    <property type="evidence" value="ECO:0007669"/>
    <property type="project" value="TreeGrafter"/>
</dbReference>
<evidence type="ECO:0000313" key="7">
    <source>
        <dbReference type="Proteomes" id="UP000177362"/>
    </source>
</evidence>
<evidence type="ECO:0000256" key="3">
    <source>
        <dbReference type="SAM" id="Phobius"/>
    </source>
</evidence>
<keyword evidence="3" id="KW-0812">Transmembrane</keyword>
<accession>A0A1G2KSX1</accession>
<evidence type="ECO:0000259" key="5">
    <source>
        <dbReference type="Pfam" id="PF03717"/>
    </source>
</evidence>
<dbReference type="STRING" id="1802271.A3C11_02480"/>